<dbReference type="PANTHER" id="PTHR11712">
    <property type="entry name" value="POLYKETIDE SYNTHASE-RELATED"/>
    <property type="match status" value="1"/>
</dbReference>
<keyword evidence="3" id="KW-0444">Lipid biosynthesis</keyword>
<dbReference type="InterPro" id="IPR016039">
    <property type="entry name" value="Thiolase-like"/>
</dbReference>
<keyword evidence="5" id="KW-0275">Fatty acid biosynthesis</keyword>
<feature type="domain" description="Ketosynthase family 3 (KS3)" evidence="9">
    <location>
        <begin position="14"/>
        <end position="434"/>
    </location>
</feature>
<evidence type="ECO:0000313" key="10">
    <source>
        <dbReference type="EMBL" id="ADG79324.1"/>
    </source>
</evidence>
<comment type="similarity">
    <text evidence="2 7">Belongs to the thiolase-like superfamily. Beta-ketoacyl-ACP synthases family.</text>
</comment>
<keyword evidence="11" id="KW-1185">Reference proteome</keyword>
<protein>
    <submittedName>
        <fullName evidence="10">Beta-ketoacyl synthase</fullName>
    </submittedName>
</protein>
<sequence length="435" mass="45386">MPSLRNFSTLGGQFPSVVVTAIELTTSIGTDTESTWSGLLDGKSGIRPLEGDFIGVQIPDLPVRFGGQLLEDPTSEVPERPDRKYAGDVSKQHVSKRRMSYVEQASHVMTKRLWDKAGRPDVDPARLAAVVGTGLGGGESMVEAVDALRDHGVRKVSPFAVQMSMPNGACAVSALEIGARAGAIAPVSACSTGNEAIAHAWRQIVLGDADIAVCGGIEGRIDSPVIAPFSMMRALSTRNDDPAAASRPFDKDRDGFVFGEAQALMIIETEEHALARGATPIARLLGAGITSDGYHMVSPDVEGGGAARAMKRAMETAGLSRSDIDFINAHATATPIGDAAESKAINAVVGTDAAVYAPKGALGHSIGAVGALEAALTVLSIRDGVIPPTLNLENQDPEINLDVVHGEARKGEINYALNNSFGFGGHNVALAFGKY</sequence>
<dbReference type="GO" id="GO:0004315">
    <property type="term" value="F:3-oxoacyl-[acyl-carrier-protein] synthase activity"/>
    <property type="evidence" value="ECO:0007669"/>
    <property type="project" value="UniProtKB-ARBA"/>
</dbReference>
<dbReference type="PANTHER" id="PTHR11712:SF336">
    <property type="entry name" value="3-OXOACYL-[ACYL-CARRIER-PROTEIN] SYNTHASE, MITOCHONDRIAL"/>
    <property type="match status" value="1"/>
</dbReference>
<dbReference type="Pfam" id="PF00109">
    <property type="entry name" value="ketoacyl-synt"/>
    <property type="match status" value="1"/>
</dbReference>
<organism evidence="10 11">
    <name type="scientific">Tsukamurella paurometabola (strain ATCC 8368 / DSM 20162 / CCUG 35730 / CIP 100753 / JCM 10117 / KCTC 9821 / NBRC 16120 / NCIMB 702349 / NCTC 13040)</name>
    <name type="common">Corynebacterium paurometabolum</name>
    <dbReference type="NCBI Taxonomy" id="521096"/>
    <lineage>
        <taxon>Bacteria</taxon>
        <taxon>Bacillati</taxon>
        <taxon>Actinomycetota</taxon>
        <taxon>Actinomycetes</taxon>
        <taxon>Mycobacteriales</taxon>
        <taxon>Tsukamurellaceae</taxon>
        <taxon>Tsukamurella</taxon>
    </lineage>
</organism>
<evidence type="ECO:0000256" key="5">
    <source>
        <dbReference type="ARBA" id="ARBA00023160"/>
    </source>
</evidence>
<reference evidence="11" key="1">
    <citation type="submission" date="2010-03" db="EMBL/GenBank/DDBJ databases">
        <title>The complete chromosome of Tsukamurella paurometabola DSM 20162.</title>
        <authorList>
            <consortium name="US DOE Joint Genome Institute (JGI-PGF)"/>
            <person name="Lucas S."/>
            <person name="Copeland A."/>
            <person name="Lapidus A."/>
            <person name="Glavina del Rio T."/>
            <person name="Dalin E."/>
            <person name="Tice H."/>
            <person name="Bruce D."/>
            <person name="Goodwin L."/>
            <person name="Pitluck S."/>
            <person name="Kyrpides N."/>
            <person name="Mavromatis K."/>
            <person name="Ivanova N."/>
            <person name="Mikhailova N."/>
            <person name="Munk A.C."/>
            <person name="Brettin T."/>
            <person name="Detter J.C."/>
            <person name="Tapia R."/>
            <person name="Han C."/>
            <person name="Larimer F."/>
            <person name="Land M."/>
            <person name="Hauser L."/>
            <person name="Markowitz V."/>
            <person name="Cheng J.-F."/>
            <person name="Hugenholtz P."/>
            <person name="Woyke T."/>
            <person name="Wu D."/>
            <person name="Jando M."/>
            <person name="Brambilla E."/>
            <person name="Klenk H.-P."/>
            <person name="Eisen J.A."/>
        </authorList>
    </citation>
    <scope>NUCLEOTIDE SEQUENCE [LARGE SCALE GENOMIC DNA]</scope>
    <source>
        <strain evidence="11">ATCC 8368 / DSM 20162 / CCUG 35730 / CIP 100753 / JCM 10117 / KCTC 9821 / NBRC 16120 / NCIMB 702349 / NCTC 13040</strain>
    </source>
</reference>
<dbReference type="SMART" id="SM00825">
    <property type="entry name" value="PKS_KS"/>
    <property type="match status" value="1"/>
</dbReference>
<proteinExistence type="inferred from homology"/>
<evidence type="ECO:0000256" key="1">
    <source>
        <dbReference type="ARBA" id="ARBA00004796"/>
    </source>
</evidence>
<evidence type="ECO:0000256" key="8">
    <source>
        <dbReference type="SAM" id="MobiDB-lite"/>
    </source>
</evidence>
<reference evidence="10 11" key="2">
    <citation type="journal article" date="2011" name="Stand. Genomic Sci.">
        <title>Complete genome sequence of Tsukamurella paurometabola type strain (no. 33).</title>
        <authorList>
            <person name="Munk A.C."/>
            <person name="Lapidus A."/>
            <person name="Lucas S."/>
            <person name="Nolan M."/>
            <person name="Tice H."/>
            <person name="Cheng J.F."/>
            <person name="Del Rio T.G."/>
            <person name="Goodwin L."/>
            <person name="Pitluck S."/>
            <person name="Liolios K."/>
            <person name="Huntemann M."/>
            <person name="Ivanova N."/>
            <person name="Mavromatis K."/>
            <person name="Mikhailova N."/>
            <person name="Pati A."/>
            <person name="Chen A."/>
            <person name="Palaniappan K."/>
            <person name="Tapia R."/>
            <person name="Han C."/>
            <person name="Land M."/>
            <person name="Hauser L."/>
            <person name="Chang Y.J."/>
            <person name="Jeffries C.D."/>
            <person name="Brettin T."/>
            <person name="Yasawong M."/>
            <person name="Brambilla E.M."/>
            <person name="Rohde M."/>
            <person name="Sikorski J."/>
            <person name="Goker M."/>
            <person name="Detter J.C."/>
            <person name="Woyke T."/>
            <person name="Bristow J."/>
            <person name="Eisen J.A."/>
            <person name="Markowitz V."/>
            <person name="Hugenholtz P."/>
            <person name="Kyrpides N.C."/>
            <person name="Klenk H.P."/>
        </authorList>
    </citation>
    <scope>NUCLEOTIDE SEQUENCE [LARGE SCALE GENOMIC DNA]</scope>
    <source>
        <strain evidence="11">ATCC 8368 / DSM 20162 / CCUG 35730 / CIP 100753 / JCM 10117 / KCTC 9821 / NBRC 16120 / NCIMB 702349 / NCTC 13040</strain>
    </source>
</reference>
<dbReference type="Gene3D" id="3.40.47.10">
    <property type="match status" value="2"/>
</dbReference>
<dbReference type="InterPro" id="IPR014031">
    <property type="entry name" value="Ketoacyl_synth_C"/>
</dbReference>
<dbReference type="RefSeq" id="WP_013127338.1">
    <property type="nucleotide sequence ID" value="NC_014158.1"/>
</dbReference>
<dbReference type="CDD" id="cd00834">
    <property type="entry name" value="KAS_I_II"/>
    <property type="match status" value="1"/>
</dbReference>
<dbReference type="FunFam" id="3.40.47.10:FF:000018">
    <property type="entry name" value="3-oxoacyl-[acyl-carrier-protein] synthase 2"/>
    <property type="match status" value="1"/>
</dbReference>
<name>D5USQ3_TSUPD</name>
<feature type="compositionally biased region" description="Basic and acidic residues" evidence="8">
    <location>
        <begin position="77"/>
        <end position="86"/>
    </location>
</feature>
<dbReference type="GO" id="GO:0005829">
    <property type="term" value="C:cytosol"/>
    <property type="evidence" value="ECO:0007669"/>
    <property type="project" value="TreeGrafter"/>
</dbReference>
<keyword evidence="4 7" id="KW-0808">Transferase</keyword>
<gene>
    <name evidence="10" type="ordered locus">Tpau_2726</name>
</gene>
<dbReference type="GO" id="GO:0030497">
    <property type="term" value="P:fatty acid elongation"/>
    <property type="evidence" value="ECO:0007669"/>
    <property type="project" value="UniProtKB-ARBA"/>
</dbReference>
<dbReference type="Proteomes" id="UP000001213">
    <property type="component" value="Chromosome"/>
</dbReference>
<dbReference type="eggNOG" id="COG0304">
    <property type="taxonomic scope" value="Bacteria"/>
</dbReference>
<dbReference type="NCBIfam" id="NF005589">
    <property type="entry name" value="PRK07314.1"/>
    <property type="match status" value="1"/>
</dbReference>
<dbReference type="EMBL" id="CP001966">
    <property type="protein sequence ID" value="ADG79324.1"/>
    <property type="molecule type" value="Genomic_DNA"/>
</dbReference>
<accession>D5USQ3</accession>
<dbReference type="HOGENOM" id="CLU_000022_69_2_11"/>
<evidence type="ECO:0000256" key="7">
    <source>
        <dbReference type="RuleBase" id="RU003694"/>
    </source>
</evidence>
<dbReference type="InterPro" id="IPR020841">
    <property type="entry name" value="PKS_Beta-ketoAc_synthase_dom"/>
</dbReference>
<keyword evidence="6" id="KW-0012">Acyltransferase</keyword>
<dbReference type="KEGG" id="tpr:Tpau_2726"/>
<evidence type="ECO:0000313" key="11">
    <source>
        <dbReference type="Proteomes" id="UP000001213"/>
    </source>
</evidence>
<dbReference type="NCBIfam" id="NF005916">
    <property type="entry name" value="PRK07910.1"/>
    <property type="match status" value="1"/>
</dbReference>
<keyword evidence="5" id="KW-0276">Fatty acid metabolism</keyword>
<dbReference type="UniPathway" id="UPA00915"/>
<dbReference type="Pfam" id="PF02801">
    <property type="entry name" value="Ketoacyl-synt_C"/>
    <property type="match status" value="1"/>
</dbReference>
<dbReference type="STRING" id="521096.Tpau_2726"/>
<dbReference type="PROSITE" id="PS52004">
    <property type="entry name" value="KS3_2"/>
    <property type="match status" value="1"/>
</dbReference>
<evidence type="ECO:0000256" key="4">
    <source>
        <dbReference type="ARBA" id="ARBA00022679"/>
    </source>
</evidence>
<dbReference type="FunFam" id="3.40.47.10:FF:000029">
    <property type="entry name" value="3-oxoacyl-[acyl-carrier-protein] synthase 1"/>
    <property type="match status" value="1"/>
</dbReference>
<dbReference type="InterPro" id="IPR014030">
    <property type="entry name" value="Ketoacyl_synth_N"/>
</dbReference>
<keyword evidence="5" id="KW-0443">Lipid metabolism</keyword>
<dbReference type="InterPro" id="IPR000794">
    <property type="entry name" value="Beta-ketoacyl_synthase"/>
</dbReference>
<evidence type="ECO:0000256" key="3">
    <source>
        <dbReference type="ARBA" id="ARBA00022516"/>
    </source>
</evidence>
<evidence type="ECO:0000259" key="9">
    <source>
        <dbReference type="PROSITE" id="PS52004"/>
    </source>
</evidence>
<feature type="region of interest" description="Disordered" evidence="8">
    <location>
        <begin position="70"/>
        <end position="90"/>
    </location>
</feature>
<evidence type="ECO:0000256" key="6">
    <source>
        <dbReference type="ARBA" id="ARBA00023315"/>
    </source>
</evidence>
<comment type="pathway">
    <text evidence="1">Lipid metabolism; mycolic acid biosynthesis.</text>
</comment>
<evidence type="ECO:0000256" key="2">
    <source>
        <dbReference type="ARBA" id="ARBA00008467"/>
    </source>
</evidence>
<dbReference type="SUPFAM" id="SSF53901">
    <property type="entry name" value="Thiolase-like"/>
    <property type="match status" value="2"/>
</dbReference>
<dbReference type="AlphaFoldDB" id="D5USQ3"/>